<dbReference type="CDD" id="cd15492">
    <property type="entry name" value="PHD_BRPF_JADE_like"/>
    <property type="match status" value="1"/>
</dbReference>
<dbReference type="OrthoDB" id="20839at2759"/>
<dbReference type="RefSeq" id="XP_073395157.1">
    <property type="nucleotide sequence ID" value="XM_073539056.1"/>
</dbReference>
<dbReference type="RefSeq" id="XP_024396122.1">
    <property type="nucleotide sequence ID" value="XM_024540354.2"/>
</dbReference>
<dbReference type="InterPro" id="IPR050701">
    <property type="entry name" value="Histone_Mod_Regulator"/>
</dbReference>
<dbReference type="EnsemblPlants" id="Pp3c15_18060V3.1">
    <property type="protein sequence ID" value="Pp3c15_18060V3.1"/>
    <property type="gene ID" value="Pp3c15_18060"/>
</dbReference>
<evidence type="ECO:0000256" key="3">
    <source>
        <dbReference type="ARBA" id="ARBA00022833"/>
    </source>
</evidence>
<dbReference type="InterPro" id="IPR011011">
    <property type="entry name" value="Znf_FYVE_PHD"/>
</dbReference>
<reference evidence="9" key="3">
    <citation type="submission" date="2020-12" db="UniProtKB">
        <authorList>
            <consortium name="EnsemblPlants"/>
        </authorList>
    </citation>
    <scope>IDENTIFICATION</scope>
</reference>
<dbReference type="Pfam" id="PF13832">
    <property type="entry name" value="zf-HC5HC2H_2"/>
    <property type="match status" value="1"/>
</dbReference>
<dbReference type="InterPro" id="IPR019787">
    <property type="entry name" value="Znf_PHD-finger"/>
</dbReference>
<dbReference type="KEGG" id="ppp:112292159"/>
<dbReference type="EMBL" id="ABEU02000015">
    <property type="protein sequence ID" value="PNR39606.1"/>
    <property type="molecule type" value="Genomic_DNA"/>
</dbReference>
<dbReference type="GO" id="GO:0008270">
    <property type="term" value="F:zinc ion binding"/>
    <property type="evidence" value="ECO:0007669"/>
    <property type="project" value="UniProtKB-KW"/>
</dbReference>
<feature type="region of interest" description="Disordered" evidence="5">
    <location>
        <begin position="117"/>
        <end position="142"/>
    </location>
</feature>
<dbReference type="PROSITE" id="PS50016">
    <property type="entry name" value="ZF_PHD_2"/>
    <property type="match status" value="1"/>
</dbReference>
<dbReference type="EnsemblPlants" id="Pp3c15_18060V3.3">
    <property type="protein sequence ID" value="Pp3c15_18060V3.3"/>
    <property type="gene ID" value="Pp3c15_18060"/>
</dbReference>
<sequence length="960" mass="105541">MAGEGLKKEKCELFDLPPRKRFKLLEEQRREKEMELQTRDSCCNDITNYPSHGVSPKKLALQELLMLDKENHNYKQRRVKRPLVQAMPPVPPRPVAVKRKDPPSLLMPITARSASPMMKLKSPASGAFKSWGDPPSKGSFTEIKGNLEVHQPANVSSPGSSQLFSEASEDLIRRSVCYQSDVPRKESRAAHLKTPTTWVMSKGVTCSINKAQEDADTIVCESPSPSSYTSSSEEDMTEKVVESVSMNTTSFPPMVPVGLNVLITRSEDTHQLATEIQEDSLVDEDVMAASQTAYPSTSDDMMKASTFSVPMGQGVNRRGIESETESSTEAEVKPVDAEQSVCLDATNTAALNVKTSIQLTNGDILLAKDGDKNRPSLDAGATIETTLPTMVNGLTLRIPADGYELKVKETKMEYPCKTSEENLKASTTGSIIREPDACSLTASSSIVASVKSAGTSSNPGSSEGVTVTTNQVKDNLCEKSDSDCPAKQQEEQTPQVASDASDDFNGIGVQENQERKVVTTLVDPLAINEGDRISATDALQNLMTGQERLLVDLDRRMKRLFKRMLGREGCKGGDLEQGRSNSSSNSFLAFSEMESFNSTVEDGRKLIDVATSKFQDLRQLSISWNDEVVDTRSAEDCQVEPRSINNGVVQSQNSSFAFTVSSCKASQGDEVFPCSESPEKDSPIPPDLKTSSFRLQEQSHELVCKSSKEDNGWDWEMDVPNFTFGMRSGMTQRVKAPGRWSDRSKVEATSVDEDEDDDGACDVCRSADGTPSDPLVYCDGCNVGVHANCYGNPLHHEVPEGDWFCVQCQSRSPDSRSCCLCPRSGGAMKLTTDGNWAHLSCAIYVPEVFYRQPDDLERIDTSHVPSKRWLSTCSVCNSTGGACIDCTEIGCTLRFHVSCALRKNLAMEFRDGRNGAIVISFCEEHTAAWEEQQESKKGHSKYKIVSREPKKMKMPLKMRF</sequence>
<dbReference type="Gene3D" id="3.30.40.10">
    <property type="entry name" value="Zinc/RING finger domain, C3HC4 (zinc finger)"/>
    <property type="match status" value="2"/>
</dbReference>
<dbReference type="GO" id="GO:0006357">
    <property type="term" value="P:regulation of transcription by RNA polymerase II"/>
    <property type="evidence" value="ECO:0000318"/>
    <property type="project" value="GO_Central"/>
</dbReference>
<keyword evidence="3" id="KW-0862">Zinc</keyword>
<dbReference type="PaxDb" id="3218-PP1S458_16V6.1"/>
<dbReference type="Pfam" id="PF00628">
    <property type="entry name" value="PHD"/>
    <property type="match status" value="1"/>
</dbReference>
<dbReference type="Gramene" id="Pp3c15_18060V3.1">
    <property type="protein sequence ID" value="Pp3c15_18060V3.1"/>
    <property type="gene ID" value="Pp3c15_18060"/>
</dbReference>
<dbReference type="PROSITE" id="PS01359">
    <property type="entry name" value="ZF_PHD_1"/>
    <property type="match status" value="1"/>
</dbReference>
<dbReference type="Gramene" id="Pp3c15_18060V3.3">
    <property type="protein sequence ID" value="Pp3c15_18060V3.3"/>
    <property type="gene ID" value="Pp3c15_18060"/>
</dbReference>
<dbReference type="PANTHER" id="PTHR13793">
    <property type="entry name" value="PHD FINGER PROTEINS"/>
    <property type="match status" value="1"/>
</dbReference>
<dbReference type="AlphaFoldDB" id="A0A2K1JDK3"/>
<dbReference type="InterPro" id="IPR001965">
    <property type="entry name" value="Znf_PHD"/>
</dbReference>
<keyword evidence="2 4" id="KW-0863">Zinc-finger</keyword>
<dbReference type="InterPro" id="IPR019786">
    <property type="entry name" value="Zinc_finger_PHD-type_CS"/>
</dbReference>
<evidence type="ECO:0000256" key="2">
    <source>
        <dbReference type="ARBA" id="ARBA00022771"/>
    </source>
</evidence>
<feature type="domain" description="PHD-type" evidence="6">
    <location>
        <begin position="758"/>
        <end position="811"/>
    </location>
</feature>
<dbReference type="InterPro" id="IPR013083">
    <property type="entry name" value="Znf_RING/FYVE/PHD"/>
</dbReference>
<evidence type="ECO:0000259" key="6">
    <source>
        <dbReference type="PROSITE" id="PS50016"/>
    </source>
</evidence>
<dbReference type="InterPro" id="IPR034732">
    <property type="entry name" value="EPHD"/>
</dbReference>
<evidence type="ECO:0000256" key="1">
    <source>
        <dbReference type="ARBA" id="ARBA00022723"/>
    </source>
</evidence>
<dbReference type="GeneID" id="112292159"/>
<proteinExistence type="predicted"/>
<evidence type="ECO:0000256" key="5">
    <source>
        <dbReference type="SAM" id="MobiDB-lite"/>
    </source>
</evidence>
<dbReference type="SMART" id="SM00249">
    <property type="entry name" value="PHD"/>
    <property type="match status" value="2"/>
</dbReference>
<feature type="compositionally biased region" description="Basic and acidic residues" evidence="5">
    <location>
        <begin position="476"/>
        <end position="490"/>
    </location>
</feature>
<dbReference type="PROSITE" id="PS51805">
    <property type="entry name" value="EPHD"/>
    <property type="match status" value="1"/>
</dbReference>
<feature type="domain" description="PHD-type" evidence="7">
    <location>
        <begin position="815"/>
        <end position="926"/>
    </location>
</feature>
<gene>
    <name evidence="9" type="primary">LOC112292159</name>
    <name evidence="8" type="ORF">PHYPA_019885</name>
</gene>
<evidence type="ECO:0000313" key="9">
    <source>
        <dbReference type="EnsemblPlants" id="Pp3c15_18060V3.1"/>
    </source>
</evidence>
<reference evidence="8 10" key="1">
    <citation type="journal article" date="2008" name="Science">
        <title>The Physcomitrella genome reveals evolutionary insights into the conquest of land by plants.</title>
        <authorList>
            <person name="Rensing S."/>
            <person name="Lang D."/>
            <person name="Zimmer A."/>
            <person name="Terry A."/>
            <person name="Salamov A."/>
            <person name="Shapiro H."/>
            <person name="Nishiyama T."/>
            <person name="Perroud P.-F."/>
            <person name="Lindquist E."/>
            <person name="Kamisugi Y."/>
            <person name="Tanahashi T."/>
            <person name="Sakakibara K."/>
            <person name="Fujita T."/>
            <person name="Oishi K."/>
            <person name="Shin-I T."/>
            <person name="Kuroki Y."/>
            <person name="Toyoda A."/>
            <person name="Suzuki Y."/>
            <person name="Hashimoto A."/>
            <person name="Yamaguchi K."/>
            <person name="Sugano A."/>
            <person name="Kohara Y."/>
            <person name="Fujiyama A."/>
            <person name="Anterola A."/>
            <person name="Aoki S."/>
            <person name="Ashton N."/>
            <person name="Barbazuk W.B."/>
            <person name="Barker E."/>
            <person name="Bennetzen J."/>
            <person name="Bezanilla M."/>
            <person name="Blankenship R."/>
            <person name="Cho S.H."/>
            <person name="Dutcher S."/>
            <person name="Estelle M."/>
            <person name="Fawcett J.A."/>
            <person name="Gundlach H."/>
            <person name="Hanada K."/>
            <person name="Heyl A."/>
            <person name="Hicks K.A."/>
            <person name="Hugh J."/>
            <person name="Lohr M."/>
            <person name="Mayer K."/>
            <person name="Melkozernov A."/>
            <person name="Murata T."/>
            <person name="Nelson D."/>
            <person name="Pils B."/>
            <person name="Prigge M."/>
            <person name="Reiss B."/>
            <person name="Renner T."/>
            <person name="Rombauts S."/>
            <person name="Rushton P."/>
            <person name="Sanderfoot A."/>
            <person name="Schween G."/>
            <person name="Shiu S.-H."/>
            <person name="Stueber K."/>
            <person name="Theodoulou F.L."/>
            <person name="Tu H."/>
            <person name="Van de Peer Y."/>
            <person name="Verrier P.J."/>
            <person name="Waters E."/>
            <person name="Wood A."/>
            <person name="Yang L."/>
            <person name="Cove D."/>
            <person name="Cuming A."/>
            <person name="Hasebe M."/>
            <person name="Lucas S."/>
            <person name="Mishler D.B."/>
            <person name="Reski R."/>
            <person name="Grigoriev I."/>
            <person name="Quatrano R.S."/>
            <person name="Boore J.L."/>
        </authorList>
    </citation>
    <scope>NUCLEOTIDE SEQUENCE [LARGE SCALE GENOMIC DNA]</scope>
    <source>
        <strain evidence="9 10">cv. Gransden 2004</strain>
    </source>
</reference>
<evidence type="ECO:0008006" key="11">
    <source>
        <dbReference type="Google" id="ProtNLM"/>
    </source>
</evidence>
<evidence type="ECO:0000313" key="10">
    <source>
        <dbReference type="Proteomes" id="UP000006727"/>
    </source>
</evidence>
<evidence type="ECO:0000256" key="4">
    <source>
        <dbReference type="PROSITE-ProRule" id="PRU00146"/>
    </source>
</evidence>
<keyword evidence="1" id="KW-0479">Metal-binding</keyword>
<dbReference type="Proteomes" id="UP000006727">
    <property type="component" value="Chromosome 15"/>
</dbReference>
<evidence type="ECO:0000259" key="7">
    <source>
        <dbReference type="PROSITE" id="PS51805"/>
    </source>
</evidence>
<keyword evidence="10" id="KW-1185">Reference proteome</keyword>
<protein>
    <recommendedName>
        <fullName evidence="11">PHD-type domain-containing protein</fullName>
    </recommendedName>
</protein>
<dbReference type="CDD" id="cd15571">
    <property type="entry name" value="ePHD"/>
    <property type="match status" value="1"/>
</dbReference>
<dbReference type="SUPFAM" id="SSF57903">
    <property type="entry name" value="FYVE/PHD zinc finger"/>
    <property type="match status" value="1"/>
</dbReference>
<accession>A0A2K1JDK3</accession>
<name>A0A2K1JDK3_PHYPA</name>
<organism evidence="8">
    <name type="scientific">Physcomitrium patens</name>
    <name type="common">Spreading-leaved earth moss</name>
    <name type="synonym">Physcomitrella patens</name>
    <dbReference type="NCBI Taxonomy" id="3218"/>
    <lineage>
        <taxon>Eukaryota</taxon>
        <taxon>Viridiplantae</taxon>
        <taxon>Streptophyta</taxon>
        <taxon>Embryophyta</taxon>
        <taxon>Bryophyta</taxon>
        <taxon>Bryophytina</taxon>
        <taxon>Bryopsida</taxon>
        <taxon>Funariidae</taxon>
        <taxon>Funariales</taxon>
        <taxon>Funariaceae</taxon>
        <taxon>Physcomitrium</taxon>
    </lineage>
</organism>
<evidence type="ECO:0000313" key="8">
    <source>
        <dbReference type="EMBL" id="PNR39606.1"/>
    </source>
</evidence>
<feature type="region of interest" description="Disordered" evidence="5">
    <location>
        <begin position="476"/>
        <end position="500"/>
    </location>
</feature>
<dbReference type="STRING" id="3218.A0A2K1JDK3"/>
<dbReference type="PANTHER" id="PTHR13793:SF148">
    <property type="entry name" value="RING_FYVE_PHD ZINC FINGER SUPERFAMILY PROTEIN"/>
    <property type="match status" value="1"/>
</dbReference>
<reference evidence="8 10" key="2">
    <citation type="journal article" date="2018" name="Plant J.">
        <title>The Physcomitrella patens chromosome-scale assembly reveals moss genome structure and evolution.</title>
        <authorList>
            <person name="Lang D."/>
            <person name="Ullrich K.K."/>
            <person name="Murat F."/>
            <person name="Fuchs J."/>
            <person name="Jenkins J."/>
            <person name="Haas F.B."/>
            <person name="Piednoel M."/>
            <person name="Gundlach H."/>
            <person name="Van Bel M."/>
            <person name="Meyberg R."/>
            <person name="Vives C."/>
            <person name="Morata J."/>
            <person name="Symeonidi A."/>
            <person name="Hiss M."/>
            <person name="Muchero W."/>
            <person name="Kamisugi Y."/>
            <person name="Saleh O."/>
            <person name="Blanc G."/>
            <person name="Decker E.L."/>
            <person name="van Gessel N."/>
            <person name="Grimwood J."/>
            <person name="Hayes R.D."/>
            <person name="Graham S.W."/>
            <person name="Gunter L.E."/>
            <person name="McDaniel S.F."/>
            <person name="Hoernstein S.N.W."/>
            <person name="Larsson A."/>
            <person name="Li F.W."/>
            <person name="Perroud P.F."/>
            <person name="Phillips J."/>
            <person name="Ranjan P."/>
            <person name="Rokshar D.S."/>
            <person name="Rothfels C.J."/>
            <person name="Schneider L."/>
            <person name="Shu S."/>
            <person name="Stevenson D.W."/>
            <person name="Thummler F."/>
            <person name="Tillich M."/>
            <person name="Villarreal Aguilar J.C."/>
            <person name="Widiez T."/>
            <person name="Wong G.K."/>
            <person name="Wymore A."/>
            <person name="Zhang Y."/>
            <person name="Zimmer A.D."/>
            <person name="Quatrano R.S."/>
            <person name="Mayer K.F.X."/>
            <person name="Goodstein D."/>
            <person name="Casacuberta J.M."/>
            <person name="Vandepoele K."/>
            <person name="Reski R."/>
            <person name="Cuming A.C."/>
            <person name="Tuskan G.A."/>
            <person name="Maumus F."/>
            <person name="Salse J."/>
            <person name="Schmutz J."/>
            <person name="Rensing S.A."/>
        </authorList>
    </citation>
    <scope>NUCLEOTIDE SEQUENCE [LARGE SCALE GENOMIC DNA]</scope>
    <source>
        <strain evidence="9 10">cv. Gransden 2004</strain>
    </source>
</reference>